<dbReference type="PANTHER" id="PTHR42679:SF2">
    <property type="entry name" value="S-METHYL-5'-THIOADENOSINE PHOSPHORYLASE"/>
    <property type="match status" value="1"/>
</dbReference>
<dbReference type="GO" id="GO:0005829">
    <property type="term" value="C:cytosol"/>
    <property type="evidence" value="ECO:0007669"/>
    <property type="project" value="TreeGrafter"/>
</dbReference>
<dbReference type="CDD" id="cd09010">
    <property type="entry name" value="MTAP_SsMTAPII_like_MTIP"/>
    <property type="match status" value="1"/>
</dbReference>
<accession>A0A926ECN1</accession>
<dbReference type="EMBL" id="JACRTC010000001">
    <property type="protein sequence ID" value="MBC8569691.1"/>
    <property type="molecule type" value="Genomic_DNA"/>
</dbReference>
<dbReference type="InterPro" id="IPR035994">
    <property type="entry name" value="Nucleoside_phosphorylase_sf"/>
</dbReference>
<evidence type="ECO:0000313" key="5">
    <source>
        <dbReference type="Proteomes" id="UP000660861"/>
    </source>
</evidence>
<dbReference type="AlphaFoldDB" id="A0A926ECN1"/>
<comment type="caution">
    <text evidence="4">The sequence shown here is derived from an EMBL/GenBank/DDBJ whole genome shotgun (WGS) entry which is preliminary data.</text>
</comment>
<reference evidence="4" key="1">
    <citation type="submission" date="2020-08" db="EMBL/GenBank/DDBJ databases">
        <title>Genome public.</title>
        <authorList>
            <person name="Liu C."/>
            <person name="Sun Q."/>
        </authorList>
    </citation>
    <scope>NUCLEOTIDE SEQUENCE</scope>
    <source>
        <strain evidence="4">NSJ-54</strain>
    </source>
</reference>
<keyword evidence="5" id="KW-1185">Reference proteome</keyword>
<gene>
    <name evidence="4" type="ORF">H8709_02485</name>
</gene>
<organism evidence="4 5">
    <name type="scientific">Zongyangia hominis</name>
    <dbReference type="NCBI Taxonomy" id="2763677"/>
    <lineage>
        <taxon>Bacteria</taxon>
        <taxon>Bacillati</taxon>
        <taxon>Bacillota</taxon>
        <taxon>Clostridia</taxon>
        <taxon>Eubacteriales</taxon>
        <taxon>Oscillospiraceae</taxon>
        <taxon>Zongyangia</taxon>
    </lineage>
</organism>
<dbReference type="RefSeq" id="WP_262396786.1">
    <property type="nucleotide sequence ID" value="NZ_JACRTC010000001.1"/>
</dbReference>
<name>A0A926ECN1_9FIRM</name>
<keyword evidence="1" id="KW-0328">Glycosyltransferase</keyword>
<dbReference type="InterPro" id="IPR000845">
    <property type="entry name" value="Nucleoside_phosphorylase_d"/>
</dbReference>
<feature type="domain" description="Nucleoside phosphorylase" evidence="3">
    <location>
        <begin position="81"/>
        <end position="261"/>
    </location>
</feature>
<sequence length="290" mass="32202">MKVTEIPQVEYAIIGGSGTWAGEFPEATGFKGVSVIQDDMEFDTPFGTTMAMKLLELSADVTADGKPRKLLTVPFHGFHGLAPYNTPSEQIFWVFQRAGVKYIVAEGSGGSINPLLDPGDIIVPHDFVDFTKRPTNIHRFTPNIVRMREPLCPDLRKILFEKAKEEYPRVFSRGVYANTEPPRFETATEIKMLADARCDITGHTIVPEVYLSRAIGACYASLYLVSNFAEGVEDPTWRGDSIFDHYRDSADKIGRVTLGAIAAINPAEKKCSCKDYMIEVPGNVKDRISE</sequence>
<dbReference type="PANTHER" id="PTHR42679">
    <property type="entry name" value="S-METHYL-5'-THIOADENOSINE PHOSPHORYLASE"/>
    <property type="match status" value="1"/>
</dbReference>
<proteinExistence type="predicted"/>
<dbReference type="Gene3D" id="3.40.50.1580">
    <property type="entry name" value="Nucleoside phosphorylase domain"/>
    <property type="match status" value="1"/>
</dbReference>
<dbReference type="GO" id="GO:0017061">
    <property type="term" value="F:S-methyl-5-thioadenosine phosphorylase activity"/>
    <property type="evidence" value="ECO:0007669"/>
    <property type="project" value="InterPro"/>
</dbReference>
<evidence type="ECO:0000259" key="3">
    <source>
        <dbReference type="Pfam" id="PF01048"/>
    </source>
</evidence>
<evidence type="ECO:0000256" key="2">
    <source>
        <dbReference type="ARBA" id="ARBA00022679"/>
    </source>
</evidence>
<dbReference type="SUPFAM" id="SSF53167">
    <property type="entry name" value="Purine and uridine phosphorylases"/>
    <property type="match status" value="1"/>
</dbReference>
<dbReference type="GO" id="GO:0019509">
    <property type="term" value="P:L-methionine salvage from methylthioadenosine"/>
    <property type="evidence" value="ECO:0007669"/>
    <property type="project" value="TreeGrafter"/>
</dbReference>
<protein>
    <submittedName>
        <fullName evidence="4">MTAP family purine nucleoside phosphorylase</fullName>
    </submittedName>
</protein>
<dbReference type="InterPro" id="IPR010044">
    <property type="entry name" value="MTAP"/>
</dbReference>
<dbReference type="Pfam" id="PF01048">
    <property type="entry name" value="PNP_UDP_1"/>
    <property type="match status" value="1"/>
</dbReference>
<evidence type="ECO:0000256" key="1">
    <source>
        <dbReference type="ARBA" id="ARBA00022676"/>
    </source>
</evidence>
<keyword evidence="2" id="KW-0808">Transferase</keyword>
<evidence type="ECO:0000313" key="4">
    <source>
        <dbReference type="EMBL" id="MBC8569691.1"/>
    </source>
</evidence>
<dbReference type="Proteomes" id="UP000660861">
    <property type="component" value="Unassembled WGS sequence"/>
</dbReference>
<dbReference type="GO" id="GO:0009116">
    <property type="term" value="P:nucleoside metabolic process"/>
    <property type="evidence" value="ECO:0007669"/>
    <property type="project" value="InterPro"/>
</dbReference>